<keyword evidence="1" id="KW-0436">Ligase</keyword>
<feature type="non-terminal residue" evidence="9">
    <location>
        <position position="1"/>
    </location>
</feature>
<evidence type="ECO:0000256" key="4">
    <source>
        <dbReference type="ARBA" id="ARBA00022842"/>
    </source>
</evidence>
<evidence type="ECO:0000256" key="5">
    <source>
        <dbReference type="ARBA" id="ARBA00022958"/>
    </source>
</evidence>
<organism evidence="9">
    <name type="scientific">marine metagenome</name>
    <dbReference type="NCBI Taxonomy" id="408172"/>
    <lineage>
        <taxon>unclassified sequences</taxon>
        <taxon>metagenomes</taxon>
        <taxon>ecological metagenomes</taxon>
    </lineage>
</organism>
<keyword evidence="5" id="KW-0630">Potassium</keyword>
<evidence type="ECO:0000256" key="1">
    <source>
        <dbReference type="ARBA" id="ARBA00022598"/>
    </source>
</evidence>
<dbReference type="InterPro" id="IPR008225">
    <property type="entry name" value="F420-0_g-glutamyl_ligase"/>
</dbReference>
<evidence type="ECO:0000313" key="9">
    <source>
        <dbReference type="EMBL" id="SVB12731.1"/>
    </source>
</evidence>
<dbReference type="EMBL" id="UINC01029654">
    <property type="protein sequence ID" value="SVB12731.1"/>
    <property type="molecule type" value="Genomic_DNA"/>
</dbReference>
<dbReference type="GO" id="GO:0046872">
    <property type="term" value="F:metal ion binding"/>
    <property type="evidence" value="ECO:0007669"/>
    <property type="project" value="UniProtKB-KW"/>
</dbReference>
<keyword evidence="4" id="KW-0460">Magnesium</keyword>
<name>A0A382BGU7_9ZZZZ</name>
<evidence type="ECO:0000259" key="8">
    <source>
        <dbReference type="Pfam" id="PF01996"/>
    </source>
</evidence>
<dbReference type="NCBIfam" id="TIGR01916">
    <property type="entry name" value="F420_cofE"/>
    <property type="match status" value="1"/>
</dbReference>
<dbReference type="SUPFAM" id="SSF144010">
    <property type="entry name" value="CofE-like"/>
    <property type="match status" value="1"/>
</dbReference>
<sequence>PDRLELIALSDMPLVAAGGDLAELIAETLQRSDIQLDDHDVLVVAQKIVSKAEGRLVDLGTVVPSEQAQRRARQTGKDPRLVELILRESVRVVRQTDSLIITENTIGLVMANSGVDQSNVEEGHALLLPEDPDRSALTLRQHLMQRLSRTVGVVIADSMGRAWRKGIVGHAIGVAGVEAVVDLRASLDLFGRALRATQIGLADEIAAAATLVMGQGGEGRPVAIVRGFGGFDQPTNAKALVRDKDRDLFR</sequence>
<dbReference type="GO" id="GO:0052618">
    <property type="term" value="F:coenzyme F420-0:L-glutamate ligase activity"/>
    <property type="evidence" value="ECO:0007669"/>
    <property type="project" value="TreeGrafter"/>
</dbReference>
<dbReference type="Pfam" id="PF01996">
    <property type="entry name" value="F420_ligase"/>
    <property type="match status" value="1"/>
</dbReference>
<reference evidence="9" key="1">
    <citation type="submission" date="2018-05" db="EMBL/GenBank/DDBJ databases">
        <authorList>
            <person name="Lanie J.A."/>
            <person name="Ng W.-L."/>
            <person name="Kazmierczak K.M."/>
            <person name="Andrzejewski T.M."/>
            <person name="Davidsen T.M."/>
            <person name="Wayne K.J."/>
            <person name="Tettelin H."/>
            <person name="Glass J.I."/>
            <person name="Rusch D."/>
            <person name="Podicherti R."/>
            <person name="Tsui H.-C.T."/>
            <person name="Winkler M.E."/>
        </authorList>
    </citation>
    <scope>NUCLEOTIDE SEQUENCE</scope>
</reference>
<evidence type="ECO:0000256" key="7">
    <source>
        <dbReference type="ARBA" id="ARBA00023211"/>
    </source>
</evidence>
<feature type="domain" description="Coenzyme F420:L-glutamate ligase-like" evidence="8">
    <location>
        <begin position="12"/>
        <end position="227"/>
    </location>
</feature>
<proteinExistence type="predicted"/>
<gene>
    <name evidence="9" type="ORF">METZ01_LOCUS165585</name>
</gene>
<dbReference type="PANTHER" id="PTHR47917">
    <property type="match status" value="1"/>
</dbReference>
<accession>A0A382BGU7</accession>
<keyword evidence="3" id="KW-0547">Nucleotide-binding</keyword>
<dbReference type="InterPro" id="IPR002847">
    <property type="entry name" value="F420-0_gamma-glut_ligase-dom"/>
</dbReference>
<protein>
    <recommendedName>
        <fullName evidence="8">Coenzyme F420:L-glutamate ligase-like domain-containing protein</fullName>
    </recommendedName>
</protein>
<dbReference type="Gene3D" id="3.90.1660.10">
    <property type="entry name" value="CofE-like domain"/>
    <property type="match status" value="1"/>
</dbReference>
<dbReference type="GO" id="GO:0005525">
    <property type="term" value="F:GTP binding"/>
    <property type="evidence" value="ECO:0007669"/>
    <property type="project" value="UniProtKB-KW"/>
</dbReference>
<keyword evidence="2" id="KW-0479">Metal-binding</keyword>
<evidence type="ECO:0000256" key="3">
    <source>
        <dbReference type="ARBA" id="ARBA00022741"/>
    </source>
</evidence>
<keyword evidence="7" id="KW-0464">Manganese</keyword>
<dbReference type="AlphaFoldDB" id="A0A382BGU7"/>
<dbReference type="PANTHER" id="PTHR47917:SF1">
    <property type="entry name" value="COENZYME F420:L-GLUTAMATE LIGASE"/>
    <property type="match status" value="1"/>
</dbReference>
<keyword evidence="6" id="KW-0342">GTP-binding</keyword>
<evidence type="ECO:0000256" key="6">
    <source>
        <dbReference type="ARBA" id="ARBA00023134"/>
    </source>
</evidence>
<evidence type="ECO:0000256" key="2">
    <source>
        <dbReference type="ARBA" id="ARBA00022723"/>
    </source>
</evidence>
<dbReference type="Gene3D" id="3.30.1330.100">
    <property type="entry name" value="CofE-like"/>
    <property type="match status" value="1"/>
</dbReference>